<proteinExistence type="predicted"/>
<sequence length="83" mass="8903">MTQTEVFAVSGSTPAPKAKGLNLDGAQWFAAPSAQDGPRVAFVDGFIALRNGADGESPVLIFDQDEWRAFQSGVRRGEFDDLT</sequence>
<accession>A0ABP9DBR4</accession>
<feature type="domain" description="DUF397" evidence="1">
    <location>
        <begin position="40"/>
        <end position="75"/>
    </location>
</feature>
<name>A0ABP9DBR4_9ACTN</name>
<dbReference type="InterPro" id="IPR007278">
    <property type="entry name" value="DUF397"/>
</dbReference>
<evidence type="ECO:0000313" key="2">
    <source>
        <dbReference type="EMBL" id="GAA4839029.1"/>
    </source>
</evidence>
<evidence type="ECO:0000313" key="3">
    <source>
        <dbReference type="Proteomes" id="UP001501752"/>
    </source>
</evidence>
<dbReference type="Proteomes" id="UP001501752">
    <property type="component" value="Unassembled WGS sequence"/>
</dbReference>
<organism evidence="2 3">
    <name type="scientific">Kitasatospora terrestris</name>
    <dbReference type="NCBI Taxonomy" id="258051"/>
    <lineage>
        <taxon>Bacteria</taxon>
        <taxon>Bacillati</taxon>
        <taxon>Actinomycetota</taxon>
        <taxon>Actinomycetes</taxon>
        <taxon>Kitasatosporales</taxon>
        <taxon>Streptomycetaceae</taxon>
        <taxon>Kitasatospora</taxon>
    </lineage>
</organism>
<dbReference type="Pfam" id="PF04149">
    <property type="entry name" value="DUF397"/>
    <property type="match status" value="1"/>
</dbReference>
<protein>
    <recommendedName>
        <fullName evidence="1">DUF397 domain-containing protein</fullName>
    </recommendedName>
</protein>
<gene>
    <name evidence="2" type="ORF">GCM10023235_12890</name>
</gene>
<reference evidence="3" key="1">
    <citation type="journal article" date="2019" name="Int. J. Syst. Evol. Microbiol.">
        <title>The Global Catalogue of Microorganisms (GCM) 10K type strain sequencing project: providing services to taxonomists for standard genome sequencing and annotation.</title>
        <authorList>
            <consortium name="The Broad Institute Genomics Platform"/>
            <consortium name="The Broad Institute Genome Sequencing Center for Infectious Disease"/>
            <person name="Wu L."/>
            <person name="Ma J."/>
        </authorList>
    </citation>
    <scope>NUCLEOTIDE SEQUENCE [LARGE SCALE GENOMIC DNA]</scope>
    <source>
        <strain evidence="3">JCM 13006</strain>
    </source>
</reference>
<dbReference type="RefSeq" id="WP_425559578.1">
    <property type="nucleotide sequence ID" value="NZ_BAABIS010000001.1"/>
</dbReference>
<evidence type="ECO:0000259" key="1">
    <source>
        <dbReference type="Pfam" id="PF04149"/>
    </source>
</evidence>
<comment type="caution">
    <text evidence="2">The sequence shown here is derived from an EMBL/GenBank/DDBJ whole genome shotgun (WGS) entry which is preliminary data.</text>
</comment>
<dbReference type="EMBL" id="BAABIS010000001">
    <property type="protein sequence ID" value="GAA4839029.1"/>
    <property type="molecule type" value="Genomic_DNA"/>
</dbReference>
<keyword evidence="3" id="KW-1185">Reference proteome</keyword>